<comment type="caution">
    <text evidence="2">The sequence shown here is derived from an EMBL/GenBank/DDBJ whole genome shotgun (WGS) entry which is preliminary data.</text>
</comment>
<keyword evidence="1" id="KW-0732">Signal</keyword>
<accession>A0A835RRD9</accession>
<dbReference type="EMBL" id="JADCNL010000002">
    <property type="protein sequence ID" value="KAG0492990.1"/>
    <property type="molecule type" value="Genomic_DNA"/>
</dbReference>
<dbReference type="SUPFAM" id="SSF56784">
    <property type="entry name" value="HAD-like"/>
    <property type="match status" value="1"/>
</dbReference>
<name>A0A835RRD9_VANPL</name>
<proteinExistence type="predicted"/>
<evidence type="ECO:0000256" key="1">
    <source>
        <dbReference type="ARBA" id="ARBA00022729"/>
    </source>
</evidence>
<evidence type="ECO:0000313" key="4">
    <source>
        <dbReference type="Proteomes" id="UP000636800"/>
    </source>
</evidence>
<dbReference type="InterPro" id="IPR036412">
    <property type="entry name" value="HAD-like_sf"/>
</dbReference>
<dbReference type="PANTHER" id="PTHR31284">
    <property type="entry name" value="ACID PHOSPHATASE-LIKE PROTEIN"/>
    <property type="match status" value="1"/>
</dbReference>
<dbReference type="Proteomes" id="UP000639772">
    <property type="component" value="Unassembled WGS sequence"/>
</dbReference>
<sequence>MGFQLILLTGRKETHRNTTEENLLAVGYRSWQKLILRDKLDSGKMAMAYKSEKRAELMAQGYRIHGNSGDQWSDIMGSPMAQRSFKVPNPMYHIP</sequence>
<dbReference type="OrthoDB" id="59415at2759"/>
<evidence type="ECO:0000313" key="5">
    <source>
        <dbReference type="Proteomes" id="UP000639772"/>
    </source>
</evidence>
<dbReference type="InterPro" id="IPR023214">
    <property type="entry name" value="HAD_sf"/>
</dbReference>
<dbReference type="EMBL" id="JADCNM010000002">
    <property type="protein sequence ID" value="KAG0495066.1"/>
    <property type="molecule type" value="Genomic_DNA"/>
</dbReference>
<gene>
    <name evidence="3" type="ORF">HPP92_006060</name>
    <name evidence="2" type="ORF">HPP92_006388</name>
</gene>
<dbReference type="PANTHER" id="PTHR31284:SF10">
    <property type="entry name" value="ACID PHOSPHATASE-LIKE PROTEIN"/>
    <property type="match status" value="1"/>
</dbReference>
<reference evidence="4 5" key="1">
    <citation type="journal article" date="2020" name="Nat. Food">
        <title>A phased Vanilla planifolia genome enables genetic improvement of flavour and production.</title>
        <authorList>
            <person name="Hasing T."/>
            <person name="Tang H."/>
            <person name="Brym M."/>
            <person name="Khazi F."/>
            <person name="Huang T."/>
            <person name="Chambers A.H."/>
        </authorList>
    </citation>
    <scope>NUCLEOTIDE SEQUENCE [LARGE SCALE GENOMIC DNA]</scope>
    <source>
        <tissue evidence="2">Leaf</tissue>
    </source>
</reference>
<evidence type="ECO:0008006" key="6">
    <source>
        <dbReference type="Google" id="ProtNLM"/>
    </source>
</evidence>
<dbReference type="InterPro" id="IPR005519">
    <property type="entry name" value="Acid_phosphat_B-like"/>
</dbReference>
<dbReference type="Gene3D" id="3.40.50.1000">
    <property type="entry name" value="HAD superfamily/HAD-like"/>
    <property type="match status" value="1"/>
</dbReference>
<keyword evidence="4" id="KW-1185">Reference proteome</keyword>
<dbReference type="Pfam" id="PF03767">
    <property type="entry name" value="Acid_phosphat_B"/>
    <property type="match status" value="1"/>
</dbReference>
<organism evidence="2 4">
    <name type="scientific">Vanilla planifolia</name>
    <name type="common">Vanilla</name>
    <dbReference type="NCBI Taxonomy" id="51239"/>
    <lineage>
        <taxon>Eukaryota</taxon>
        <taxon>Viridiplantae</taxon>
        <taxon>Streptophyta</taxon>
        <taxon>Embryophyta</taxon>
        <taxon>Tracheophyta</taxon>
        <taxon>Spermatophyta</taxon>
        <taxon>Magnoliopsida</taxon>
        <taxon>Liliopsida</taxon>
        <taxon>Asparagales</taxon>
        <taxon>Orchidaceae</taxon>
        <taxon>Vanilloideae</taxon>
        <taxon>Vanilleae</taxon>
        <taxon>Vanilla</taxon>
    </lineage>
</organism>
<dbReference type="AlphaFoldDB" id="A0A835RRD9"/>
<protein>
    <recommendedName>
        <fullName evidence="6">Acid phosphatase</fullName>
    </recommendedName>
</protein>
<evidence type="ECO:0000313" key="3">
    <source>
        <dbReference type="EMBL" id="KAG0495066.1"/>
    </source>
</evidence>
<dbReference type="Proteomes" id="UP000636800">
    <property type="component" value="Chromosome 2"/>
</dbReference>
<evidence type="ECO:0000313" key="2">
    <source>
        <dbReference type="EMBL" id="KAG0492990.1"/>
    </source>
</evidence>